<protein>
    <recommendedName>
        <fullName evidence="3">GIY-YIG domain-containing protein</fullName>
    </recommendedName>
</protein>
<evidence type="ECO:0008006" key="3">
    <source>
        <dbReference type="Google" id="ProtNLM"/>
    </source>
</evidence>
<organism evidence="1 2">
    <name type="scientific">Roseobacter fucihabitans</name>
    <dbReference type="NCBI Taxonomy" id="1537242"/>
    <lineage>
        <taxon>Bacteria</taxon>
        <taxon>Pseudomonadati</taxon>
        <taxon>Pseudomonadota</taxon>
        <taxon>Alphaproteobacteria</taxon>
        <taxon>Rhodobacterales</taxon>
        <taxon>Roseobacteraceae</taxon>
        <taxon>Roseobacter</taxon>
    </lineage>
</organism>
<evidence type="ECO:0000313" key="1">
    <source>
        <dbReference type="EMBL" id="WVX51611.1"/>
    </source>
</evidence>
<gene>
    <name evidence="1" type="ORF">ROLI_047130</name>
</gene>
<reference evidence="1 2" key="2">
    <citation type="submission" date="2024-01" db="EMBL/GenBank/DDBJ databases">
        <title>Roseobacter fucihabitans sp. nov., isolated from the brown alga Fucus spiralis.</title>
        <authorList>
            <person name="Hahnke S."/>
            <person name="Berger M."/>
            <person name="Schlingloff A."/>
            <person name="Athale I."/>
            <person name="Neumann-Schaal M."/>
            <person name="Adenaya A."/>
            <person name="Poehlein A."/>
            <person name="Daniel R."/>
            <person name="Pertersen J."/>
            <person name="Brinkhoff T."/>
        </authorList>
    </citation>
    <scope>NUCLEOTIDE SEQUENCE [LARGE SCALE GENOMIC DNA]</scope>
    <source>
        <strain evidence="1 2">B14</strain>
        <plasmid evidence="1 2">pROLI83</plasmid>
    </source>
</reference>
<reference evidence="1 2" key="1">
    <citation type="submission" date="2015-07" db="EMBL/GenBank/DDBJ databases">
        <authorList>
            <person name="Voget S."/>
            <person name="Dogs M."/>
            <person name="Brinkhoff T.H."/>
            <person name="Daniel R."/>
        </authorList>
    </citation>
    <scope>NUCLEOTIDE SEQUENCE [LARGE SCALE GENOMIC DNA]</scope>
    <source>
        <strain evidence="1 2">B14</strain>
        <plasmid evidence="1 2">pROLI83</plasmid>
    </source>
</reference>
<keyword evidence="1" id="KW-0614">Plasmid</keyword>
<dbReference type="EMBL" id="CP143425">
    <property type="protein sequence ID" value="WVX51611.1"/>
    <property type="molecule type" value="Genomic_DNA"/>
</dbReference>
<proteinExistence type="predicted"/>
<dbReference type="RefSeq" id="WP_187430180.1">
    <property type="nucleotide sequence ID" value="NZ_CP143425.1"/>
</dbReference>
<name>A0ABZ2C240_9RHOB</name>
<evidence type="ECO:0000313" key="2">
    <source>
        <dbReference type="Proteomes" id="UP001318682"/>
    </source>
</evidence>
<geneLocation type="plasmid" evidence="1 2">
    <name>pROLI83</name>
</geneLocation>
<accession>A0ABZ2C240</accession>
<sequence>MVANLGDLTDFAAEAAVTIARYEVKFVLSPDLMSKDPFCLDNLNWDSIPYGTEQIDNVPDDRRGIYAFCICQESHVLPEHCYVMYIGIAGRQSDRSLRARYRDYLNVRKLAKRSPRVRRLFGEWHTLLRFYFAPVGEEVSSDELEQLEKEINSALLPPMSKGDLEADIKQQRDAFL</sequence>
<dbReference type="Proteomes" id="UP001318682">
    <property type="component" value="Plasmid pROLI83"/>
</dbReference>
<keyword evidence="2" id="KW-1185">Reference proteome</keyword>